<dbReference type="InterPro" id="IPR001478">
    <property type="entry name" value="PDZ"/>
</dbReference>
<dbReference type="Proteomes" id="UP000594454">
    <property type="component" value="Chromosome 5"/>
</dbReference>
<dbReference type="OrthoDB" id="6021951at2759"/>
<dbReference type="PANTHER" id="PTHR23116">
    <property type="entry name" value="PDZ DOMAIN CONTAINING WHIRLIN AND HARMONIN-RELATED"/>
    <property type="match status" value="1"/>
</dbReference>
<evidence type="ECO:0000256" key="4">
    <source>
        <dbReference type="SAM" id="MobiDB-lite"/>
    </source>
</evidence>
<dbReference type="InterPro" id="IPR051844">
    <property type="entry name" value="USH2_Complex_Protein"/>
</dbReference>
<proteinExistence type="predicted"/>
<evidence type="ECO:0000313" key="7">
    <source>
        <dbReference type="Proteomes" id="UP000594454"/>
    </source>
</evidence>
<dbReference type="GO" id="GO:0002142">
    <property type="term" value="C:stereocilia ankle link complex"/>
    <property type="evidence" value="ECO:0007669"/>
    <property type="project" value="TreeGrafter"/>
</dbReference>
<dbReference type="PROSITE" id="PS50106">
    <property type="entry name" value="PDZ"/>
    <property type="match status" value="2"/>
</dbReference>
<dbReference type="InParanoid" id="A0A7R8YZF8"/>
<evidence type="ECO:0000259" key="5">
    <source>
        <dbReference type="PROSITE" id="PS50106"/>
    </source>
</evidence>
<feature type="region of interest" description="Disordered" evidence="4">
    <location>
        <begin position="482"/>
        <end position="514"/>
    </location>
</feature>
<dbReference type="EMBL" id="LR899013">
    <property type="protein sequence ID" value="CAD7091204.1"/>
    <property type="molecule type" value="Genomic_DNA"/>
</dbReference>
<keyword evidence="3" id="KW-0966">Cell projection</keyword>
<feature type="region of interest" description="Disordered" evidence="4">
    <location>
        <begin position="399"/>
        <end position="447"/>
    </location>
</feature>
<reference evidence="6 7" key="1">
    <citation type="submission" date="2020-11" db="EMBL/GenBank/DDBJ databases">
        <authorList>
            <person name="Wallbank WR R."/>
            <person name="Pardo Diaz C."/>
            <person name="Kozak K."/>
            <person name="Martin S."/>
            <person name="Jiggins C."/>
            <person name="Moest M."/>
            <person name="Warren A I."/>
            <person name="Generalovic N T."/>
            <person name="Byers J.R.P. K."/>
            <person name="Montejo-Kovacevich G."/>
            <person name="Yen C E."/>
        </authorList>
    </citation>
    <scope>NUCLEOTIDE SEQUENCE [LARGE SCALE GENOMIC DNA]</scope>
</reference>
<organism evidence="6 7">
    <name type="scientific">Hermetia illucens</name>
    <name type="common">Black soldier fly</name>
    <dbReference type="NCBI Taxonomy" id="343691"/>
    <lineage>
        <taxon>Eukaryota</taxon>
        <taxon>Metazoa</taxon>
        <taxon>Ecdysozoa</taxon>
        <taxon>Arthropoda</taxon>
        <taxon>Hexapoda</taxon>
        <taxon>Insecta</taxon>
        <taxon>Pterygota</taxon>
        <taxon>Neoptera</taxon>
        <taxon>Endopterygota</taxon>
        <taxon>Diptera</taxon>
        <taxon>Brachycera</taxon>
        <taxon>Stratiomyomorpha</taxon>
        <taxon>Stratiomyidae</taxon>
        <taxon>Hermetiinae</taxon>
        <taxon>Hermetia</taxon>
    </lineage>
</organism>
<name>A0A7R8YZF8_HERIL</name>
<evidence type="ECO:0000313" key="6">
    <source>
        <dbReference type="EMBL" id="CAD7091204.1"/>
    </source>
</evidence>
<feature type="region of interest" description="Disordered" evidence="4">
    <location>
        <begin position="335"/>
        <end position="370"/>
    </location>
</feature>
<feature type="compositionally biased region" description="Low complexity" evidence="4">
    <location>
        <begin position="404"/>
        <end position="415"/>
    </location>
</feature>
<dbReference type="GO" id="GO:0005886">
    <property type="term" value="C:plasma membrane"/>
    <property type="evidence" value="ECO:0007669"/>
    <property type="project" value="TreeGrafter"/>
</dbReference>
<dbReference type="Pfam" id="PF00595">
    <property type="entry name" value="PDZ"/>
    <property type="match status" value="2"/>
</dbReference>
<gene>
    <name evidence="6" type="ORF">HERILL_LOCUS13630</name>
</gene>
<comment type="subcellular location">
    <subcellularLocation>
        <location evidence="1">Cell projection</location>
    </subcellularLocation>
</comment>
<dbReference type="FunFam" id="2.30.42.10:FF:000219">
    <property type="entry name" value="Uncharacterized protein, isoform C"/>
    <property type="match status" value="1"/>
</dbReference>
<feature type="domain" description="PDZ" evidence="5">
    <location>
        <begin position="17"/>
        <end position="84"/>
    </location>
</feature>
<feature type="domain" description="PDZ" evidence="5">
    <location>
        <begin position="136"/>
        <end position="206"/>
    </location>
</feature>
<dbReference type="Gene3D" id="2.30.42.10">
    <property type="match status" value="2"/>
</dbReference>
<keyword evidence="7" id="KW-1185">Reference proteome</keyword>
<dbReference type="PANTHER" id="PTHR23116:SF36">
    <property type="entry name" value="HARMONIN"/>
    <property type="match status" value="1"/>
</dbReference>
<dbReference type="GO" id="GO:0005929">
    <property type="term" value="C:cilium"/>
    <property type="evidence" value="ECO:0007669"/>
    <property type="project" value="TreeGrafter"/>
</dbReference>
<sequence>MSPRIRVIRLVRPSSKRVLLGPESNASFGFAIRGGREFGSGFFVSRVDKGSEADVKGLRVGDQIIRANGYQVDDAVHKEFAQFICNQDRLTLKVRGVGMLPVKEKPVDVLTWHIVPHHALTSITDLEDLPPAKEIRVVLKVAPRTKLGLGICKGPEWKPGIYVQFTKDFSVARDSGLRPGDQILSCNSIDFSDVLFSEAVAVMKSSHTLEMFIRPGAGLDLFPGESSGYNSSASSVTGDQSPCWGDQSAKRLSIVREENLPFHQRTSAERSNLDRRKSCVEDTIPEEGAKAKLDSNRTIIQLSGTGTVINNTLISNNNTSVHLQNGLDNVTIKQSNVSSSNNKSNMESPNDQNFVMAGNANDAPNSDAQAKTNGKIADICFVSRQSETKTVIVEVHRSAAGAGSTTEESSKSSPSDACGAGEAPTNATPQPPPPMPPPAFPSYSQDTLERCPSVASSIISGSLSLSSAISEELKKRQVRRCVSLDPNEANDSTKSNDNSKLQPKRFGNPLLGGGAEDERRHYALMDEFKRAHRKMFRNGFQETEKEAEEVDVIAALQIGNRLMHADYPNANLSESAHDM</sequence>
<dbReference type="AlphaFoldDB" id="A0A7R8YZF8"/>
<feature type="compositionally biased region" description="Low complexity" evidence="4">
    <location>
        <begin position="335"/>
        <end position="350"/>
    </location>
</feature>
<dbReference type="InterPro" id="IPR036034">
    <property type="entry name" value="PDZ_sf"/>
</dbReference>
<dbReference type="SUPFAM" id="SSF50156">
    <property type="entry name" value="PDZ domain-like"/>
    <property type="match status" value="2"/>
</dbReference>
<dbReference type="GO" id="GO:0032426">
    <property type="term" value="C:stereocilium tip"/>
    <property type="evidence" value="ECO:0007669"/>
    <property type="project" value="TreeGrafter"/>
</dbReference>
<keyword evidence="2" id="KW-0677">Repeat</keyword>
<evidence type="ECO:0000256" key="1">
    <source>
        <dbReference type="ARBA" id="ARBA00004316"/>
    </source>
</evidence>
<feature type="compositionally biased region" description="Pro residues" evidence="4">
    <location>
        <begin position="429"/>
        <end position="440"/>
    </location>
</feature>
<feature type="compositionally biased region" description="Polar residues" evidence="4">
    <location>
        <begin position="489"/>
        <end position="501"/>
    </location>
</feature>
<dbReference type="SMART" id="SM00228">
    <property type="entry name" value="PDZ"/>
    <property type="match status" value="2"/>
</dbReference>
<evidence type="ECO:0000256" key="2">
    <source>
        <dbReference type="ARBA" id="ARBA00022737"/>
    </source>
</evidence>
<evidence type="ECO:0000256" key="3">
    <source>
        <dbReference type="ARBA" id="ARBA00023273"/>
    </source>
</evidence>
<protein>
    <recommendedName>
        <fullName evidence="5">PDZ domain-containing protein</fullName>
    </recommendedName>
</protein>
<accession>A0A7R8YZF8</accession>